<feature type="compositionally biased region" description="Low complexity" evidence="1">
    <location>
        <begin position="52"/>
        <end position="61"/>
    </location>
</feature>
<reference evidence="2" key="1">
    <citation type="journal article" date="2022" name="Int. J. Mol. Sci.">
        <title>Draft Genome of Tanacetum Coccineum: Genomic Comparison of Closely Related Tanacetum-Family Plants.</title>
        <authorList>
            <person name="Yamashiro T."/>
            <person name="Shiraishi A."/>
            <person name="Nakayama K."/>
            <person name="Satake H."/>
        </authorList>
    </citation>
    <scope>NUCLEOTIDE SEQUENCE</scope>
</reference>
<dbReference type="EMBL" id="BQNB010021644">
    <property type="protein sequence ID" value="GJU08577.1"/>
    <property type="molecule type" value="Genomic_DNA"/>
</dbReference>
<dbReference type="Proteomes" id="UP001151760">
    <property type="component" value="Unassembled WGS sequence"/>
</dbReference>
<comment type="caution">
    <text evidence="2">The sequence shown here is derived from an EMBL/GenBank/DDBJ whole genome shotgun (WGS) entry which is preliminary data.</text>
</comment>
<reference evidence="2" key="2">
    <citation type="submission" date="2022-01" db="EMBL/GenBank/DDBJ databases">
        <authorList>
            <person name="Yamashiro T."/>
            <person name="Shiraishi A."/>
            <person name="Satake H."/>
            <person name="Nakayama K."/>
        </authorList>
    </citation>
    <scope>NUCLEOTIDE SEQUENCE</scope>
</reference>
<name>A0ABQ5J7R6_9ASTR</name>
<evidence type="ECO:0000313" key="2">
    <source>
        <dbReference type="EMBL" id="GJU08577.1"/>
    </source>
</evidence>
<keyword evidence="3" id="KW-1185">Reference proteome</keyword>
<evidence type="ECO:0000256" key="1">
    <source>
        <dbReference type="SAM" id="MobiDB-lite"/>
    </source>
</evidence>
<gene>
    <name evidence="2" type="ORF">Tco_1125007</name>
</gene>
<feature type="compositionally biased region" description="Basic and acidic residues" evidence="1">
    <location>
        <begin position="16"/>
        <end position="51"/>
    </location>
</feature>
<organism evidence="2 3">
    <name type="scientific">Tanacetum coccineum</name>
    <dbReference type="NCBI Taxonomy" id="301880"/>
    <lineage>
        <taxon>Eukaryota</taxon>
        <taxon>Viridiplantae</taxon>
        <taxon>Streptophyta</taxon>
        <taxon>Embryophyta</taxon>
        <taxon>Tracheophyta</taxon>
        <taxon>Spermatophyta</taxon>
        <taxon>Magnoliopsida</taxon>
        <taxon>eudicotyledons</taxon>
        <taxon>Gunneridae</taxon>
        <taxon>Pentapetalae</taxon>
        <taxon>asterids</taxon>
        <taxon>campanulids</taxon>
        <taxon>Asterales</taxon>
        <taxon>Asteraceae</taxon>
        <taxon>Asteroideae</taxon>
        <taxon>Anthemideae</taxon>
        <taxon>Anthemidinae</taxon>
        <taxon>Tanacetum</taxon>
    </lineage>
</organism>
<evidence type="ECO:0000313" key="3">
    <source>
        <dbReference type="Proteomes" id="UP001151760"/>
    </source>
</evidence>
<sequence>MLPLWTADLPFYQDPKSYHDDGSKPLSDNEKKVHVDPRKDSERNDQEKEDNVNNTNNVNAASTNEVNVVGGKTSIELPVDPNMPALKDYSIFDFTRDDEDDGVVADMNNLDTTIQVSPIPTTRIHKDHPLDQVIGDLQSATQTRKMSKNFKEHGKEEKSLNNNSFLSKYECSSLALDIVRDEKKRLDHLKQDQTMLVIKRFSERKKVFSERKKTGKIRANSLVRGGMLGVESRVGWLKEYEEDKKSEKDGLFN</sequence>
<feature type="region of interest" description="Disordered" evidence="1">
    <location>
        <begin position="1"/>
        <end position="61"/>
    </location>
</feature>
<accession>A0ABQ5J7R6</accession>
<proteinExistence type="predicted"/>
<protein>
    <submittedName>
        <fullName evidence="2">Uncharacterized protein</fullName>
    </submittedName>
</protein>